<evidence type="ECO:0000313" key="7">
    <source>
        <dbReference type="EMBL" id="USG65416.1"/>
    </source>
</evidence>
<evidence type="ECO:0000313" key="8">
    <source>
        <dbReference type="Proteomes" id="UP001056500"/>
    </source>
</evidence>
<dbReference type="InterPro" id="IPR041698">
    <property type="entry name" value="Methyltransf_25"/>
</dbReference>
<comment type="catalytic activity">
    <reaction evidence="5">
        <text>malonyl-[ACP] + S-adenosyl-L-methionine = malonyl-[ACP] methyl ester + S-adenosyl-L-homocysteine</text>
        <dbReference type="Rhea" id="RHEA:17105"/>
        <dbReference type="Rhea" id="RHEA-COMP:9623"/>
        <dbReference type="Rhea" id="RHEA-COMP:9954"/>
        <dbReference type="ChEBI" id="CHEBI:57856"/>
        <dbReference type="ChEBI" id="CHEBI:59789"/>
        <dbReference type="ChEBI" id="CHEBI:78449"/>
        <dbReference type="ChEBI" id="CHEBI:78845"/>
        <dbReference type="EC" id="2.1.1.197"/>
    </reaction>
</comment>
<keyword evidence="3 5" id="KW-0949">S-adenosyl-L-methionine</keyword>
<evidence type="ECO:0000256" key="1">
    <source>
        <dbReference type="ARBA" id="ARBA00022603"/>
    </source>
</evidence>
<name>A0ABY4WEY4_9BACL</name>
<evidence type="ECO:0000256" key="4">
    <source>
        <dbReference type="ARBA" id="ARBA00022756"/>
    </source>
</evidence>
<accession>A0ABY4WEY4</accession>
<protein>
    <recommendedName>
        <fullName evidence="5">Malonyl-[acyl-carrier protein] O-methyltransferase</fullName>
        <shortName evidence="5">Malonyl-ACP O-methyltransferase</shortName>
        <ecNumber evidence="5">2.1.1.197</ecNumber>
    </recommendedName>
    <alternativeName>
        <fullName evidence="5">Biotin synthesis protein BioC</fullName>
    </alternativeName>
</protein>
<dbReference type="InterPro" id="IPR029063">
    <property type="entry name" value="SAM-dependent_MTases_sf"/>
</dbReference>
<comment type="function">
    <text evidence="5">Converts the free carboxyl group of a malonyl-thioester to its methyl ester by transfer of a methyl group from S-adenosyl-L-methionine (SAM). It allows to synthesize pimeloyl-ACP via the fatty acid synthetic pathway.</text>
</comment>
<dbReference type="NCBIfam" id="TIGR02072">
    <property type="entry name" value="BioC"/>
    <property type="match status" value="1"/>
</dbReference>
<dbReference type="Gene3D" id="3.40.50.150">
    <property type="entry name" value="Vaccinia Virus protein VP39"/>
    <property type="match status" value="1"/>
</dbReference>
<dbReference type="PANTHER" id="PTHR43861">
    <property type="entry name" value="TRANS-ACONITATE 2-METHYLTRANSFERASE-RELATED"/>
    <property type="match status" value="1"/>
</dbReference>
<dbReference type="RefSeq" id="WP_251872500.1">
    <property type="nucleotide sequence ID" value="NZ_CP098755.1"/>
</dbReference>
<reference evidence="7" key="1">
    <citation type="submission" date="2022-06" db="EMBL/GenBank/DDBJ databases">
        <title>Genome sequencing of Brevibacillus sp. BB3-R1.</title>
        <authorList>
            <person name="Heo J."/>
            <person name="Lee D."/>
            <person name="Won M."/>
            <person name="Han B.-H."/>
            <person name="Hong S.-B."/>
            <person name="Kwon S.-W."/>
        </authorList>
    </citation>
    <scope>NUCLEOTIDE SEQUENCE</scope>
    <source>
        <strain evidence="7">BB3-R1</strain>
    </source>
</reference>
<comment type="similarity">
    <text evidence="5">Belongs to the methyltransferase superfamily.</text>
</comment>
<dbReference type="SUPFAM" id="SSF53335">
    <property type="entry name" value="S-adenosyl-L-methionine-dependent methyltransferases"/>
    <property type="match status" value="1"/>
</dbReference>
<gene>
    <name evidence="5 7" type="primary">bioC</name>
    <name evidence="7" type="ORF">NDK47_25470</name>
</gene>
<dbReference type="Pfam" id="PF13649">
    <property type="entry name" value="Methyltransf_25"/>
    <property type="match status" value="1"/>
</dbReference>
<dbReference type="InterPro" id="IPR011814">
    <property type="entry name" value="BioC"/>
</dbReference>
<sequence length="281" mass="31872">MSKEMMTRRFSKKAGTYDHYAIVQQEMATWLAERIRSQMRQAQADRLLEIGCGTGRLTGMLHELFPRAKLDALDIAPGMLEMARERFQGNASVELKQADIEQWVWQAAAQSYGLIASSACFQWLQQPARTAAGLFRILQPGGQLFIATFGPGTFRELHHSFSRAYQQLGREEERHGLSYLHGEEWRNMLLAAGFANVEVTGTERTLYYPDVRSFLLAVKEIGANTGASSGNRGLGQRRLLVAMMEEYHRLYATKSGVPVTYELLYLHAGKQEQTFFDKDKH</sequence>
<dbReference type="CDD" id="cd02440">
    <property type="entry name" value="AdoMet_MTases"/>
    <property type="match status" value="1"/>
</dbReference>
<dbReference type="GO" id="GO:0032259">
    <property type="term" value="P:methylation"/>
    <property type="evidence" value="ECO:0007669"/>
    <property type="project" value="UniProtKB-KW"/>
</dbReference>
<comment type="pathway">
    <text evidence="5">Cofactor biosynthesis; biotin biosynthesis.</text>
</comment>
<dbReference type="Proteomes" id="UP001056500">
    <property type="component" value="Chromosome"/>
</dbReference>
<dbReference type="EMBL" id="CP098755">
    <property type="protein sequence ID" value="USG65416.1"/>
    <property type="molecule type" value="Genomic_DNA"/>
</dbReference>
<feature type="domain" description="Methyltransferase" evidence="6">
    <location>
        <begin position="48"/>
        <end position="142"/>
    </location>
</feature>
<evidence type="ECO:0000256" key="2">
    <source>
        <dbReference type="ARBA" id="ARBA00022679"/>
    </source>
</evidence>
<evidence type="ECO:0000259" key="6">
    <source>
        <dbReference type="Pfam" id="PF13649"/>
    </source>
</evidence>
<dbReference type="HAMAP" id="MF_00835">
    <property type="entry name" value="BioC"/>
    <property type="match status" value="1"/>
</dbReference>
<organism evidence="7 8">
    <name type="scientific">Brevibacillus ruminantium</name>
    <dbReference type="NCBI Taxonomy" id="2950604"/>
    <lineage>
        <taxon>Bacteria</taxon>
        <taxon>Bacillati</taxon>
        <taxon>Bacillota</taxon>
        <taxon>Bacilli</taxon>
        <taxon>Bacillales</taxon>
        <taxon>Paenibacillaceae</taxon>
        <taxon>Brevibacillus</taxon>
    </lineage>
</organism>
<keyword evidence="1 5" id="KW-0489">Methyltransferase</keyword>
<keyword evidence="4 5" id="KW-0093">Biotin biosynthesis</keyword>
<dbReference type="PANTHER" id="PTHR43861:SF1">
    <property type="entry name" value="TRANS-ACONITATE 2-METHYLTRANSFERASE"/>
    <property type="match status" value="1"/>
</dbReference>
<keyword evidence="2 5" id="KW-0808">Transferase</keyword>
<proteinExistence type="inferred from homology"/>
<evidence type="ECO:0000256" key="5">
    <source>
        <dbReference type="HAMAP-Rule" id="MF_00835"/>
    </source>
</evidence>
<dbReference type="EC" id="2.1.1.197" evidence="5"/>
<evidence type="ECO:0000256" key="3">
    <source>
        <dbReference type="ARBA" id="ARBA00022691"/>
    </source>
</evidence>
<dbReference type="GO" id="GO:0102130">
    <property type="term" value="F:malonyl-CoA methyltransferase activity"/>
    <property type="evidence" value="ECO:0007669"/>
    <property type="project" value="UniProtKB-EC"/>
</dbReference>
<keyword evidence="8" id="KW-1185">Reference proteome</keyword>